<keyword evidence="4" id="KW-0132">Cell division</keyword>
<keyword evidence="7" id="KW-0539">Nucleus</keyword>
<evidence type="ECO:0000256" key="8">
    <source>
        <dbReference type="ARBA" id="ARBA00023306"/>
    </source>
</evidence>
<keyword evidence="5" id="KW-0498">Mitosis</keyword>
<keyword evidence="6" id="KW-0995">Kinetochore</keyword>
<dbReference type="AlphaFoldDB" id="A0A4Q9L8U6"/>
<organism evidence="11 12">
    <name type="scientific">Hamiltosporidium tvaerminnensis</name>
    <dbReference type="NCBI Taxonomy" id="1176355"/>
    <lineage>
        <taxon>Eukaryota</taxon>
        <taxon>Fungi</taxon>
        <taxon>Fungi incertae sedis</taxon>
        <taxon>Microsporidia</taxon>
        <taxon>Dubosqiidae</taxon>
        <taxon>Hamiltosporidium</taxon>
    </lineage>
</organism>
<reference evidence="11 12" key="1">
    <citation type="submission" date="2017-12" db="EMBL/GenBank/DDBJ databases">
        <authorList>
            <person name="Pombert J.-F."/>
            <person name="Haag K.L."/>
            <person name="Ebert D."/>
        </authorList>
    </citation>
    <scope>NUCLEOTIDE SEQUENCE [LARGE SCALE GENOMIC DNA]</scope>
    <source>
        <strain evidence="11">FI-OER-3-3</strain>
    </source>
</reference>
<evidence type="ECO:0000256" key="10">
    <source>
        <dbReference type="SAM" id="Coils"/>
    </source>
</evidence>
<comment type="subcellular location">
    <subcellularLocation>
        <location evidence="2">Chromosome</location>
        <location evidence="2">Centromere</location>
        <location evidence="2">Kinetochore</location>
    </subcellularLocation>
    <subcellularLocation>
        <location evidence="1">Nucleus</location>
    </subcellularLocation>
</comment>
<dbReference type="GO" id="GO:0005634">
    <property type="term" value="C:nucleus"/>
    <property type="evidence" value="ECO:0007669"/>
    <property type="project" value="UniProtKB-SubCell"/>
</dbReference>
<evidence type="ECO:0000256" key="7">
    <source>
        <dbReference type="ARBA" id="ARBA00023242"/>
    </source>
</evidence>
<dbReference type="GO" id="GO:0000444">
    <property type="term" value="C:MIS12/MIND type complex"/>
    <property type="evidence" value="ECO:0007669"/>
    <property type="project" value="InterPro"/>
</dbReference>
<comment type="caution">
    <text evidence="11">The sequence shown here is derived from an EMBL/GenBank/DDBJ whole genome shotgun (WGS) entry which is preliminary data.</text>
</comment>
<evidence type="ECO:0000256" key="9">
    <source>
        <dbReference type="ARBA" id="ARBA00023328"/>
    </source>
</evidence>
<dbReference type="Pfam" id="PF03980">
    <property type="entry name" value="Nnf1"/>
    <property type="match status" value="1"/>
</dbReference>
<sequence>MTDGPRLNKLKQIYTKAIQQTTTNTTLQSDLLSLFKQHLSTYNVSIKLNLLDTLISNNHINLRDISSSSYIKEVYESYIVDDKSNFISYLNTQIEKVKNSKNDVENEVSEINSQIKEYDLKINELEEESKSVLEKAEQLESTF</sequence>
<evidence type="ECO:0000313" key="12">
    <source>
        <dbReference type="Proteomes" id="UP000292362"/>
    </source>
</evidence>
<dbReference type="GO" id="GO:0051301">
    <property type="term" value="P:cell division"/>
    <property type="evidence" value="ECO:0007669"/>
    <property type="project" value="UniProtKB-KW"/>
</dbReference>
<evidence type="ECO:0000256" key="5">
    <source>
        <dbReference type="ARBA" id="ARBA00022776"/>
    </source>
</evidence>
<keyword evidence="10" id="KW-0175">Coiled coil</keyword>
<evidence type="ECO:0000256" key="1">
    <source>
        <dbReference type="ARBA" id="ARBA00004123"/>
    </source>
</evidence>
<dbReference type="EMBL" id="PITJ01000179">
    <property type="protein sequence ID" value="TBU04137.1"/>
    <property type="molecule type" value="Genomic_DNA"/>
</dbReference>
<accession>A0A4Q9L8U6</accession>
<evidence type="ECO:0000256" key="4">
    <source>
        <dbReference type="ARBA" id="ARBA00022618"/>
    </source>
</evidence>
<keyword evidence="9" id="KW-0137">Centromere</keyword>
<name>A0A4Q9L8U6_9MICR</name>
<dbReference type="VEuPathDB" id="MicrosporidiaDB:CWI37_0179p0020"/>
<keyword evidence="8" id="KW-0131">Cell cycle</keyword>
<evidence type="ECO:0000313" key="11">
    <source>
        <dbReference type="EMBL" id="TBU04137.1"/>
    </source>
</evidence>
<proteinExistence type="predicted"/>
<evidence type="ECO:0000256" key="2">
    <source>
        <dbReference type="ARBA" id="ARBA00004629"/>
    </source>
</evidence>
<protein>
    <submittedName>
        <fullName evidence="11">Uncharacterized protein</fullName>
    </submittedName>
</protein>
<dbReference type="Proteomes" id="UP000292362">
    <property type="component" value="Unassembled WGS sequence"/>
</dbReference>
<feature type="coiled-coil region" evidence="10">
    <location>
        <begin position="87"/>
        <end position="142"/>
    </location>
</feature>
<gene>
    <name evidence="11" type="ORF">CWI37_0179p0020</name>
</gene>
<dbReference type="InterPro" id="IPR007128">
    <property type="entry name" value="PMF1/Nnf1"/>
</dbReference>
<keyword evidence="3" id="KW-0158">Chromosome</keyword>
<evidence type="ECO:0000256" key="6">
    <source>
        <dbReference type="ARBA" id="ARBA00022838"/>
    </source>
</evidence>
<evidence type="ECO:0000256" key="3">
    <source>
        <dbReference type="ARBA" id="ARBA00022454"/>
    </source>
</evidence>